<name>A0ABY7NQC4_9SPHN</name>
<accession>A0ABY7NQC4</accession>
<evidence type="ECO:0000256" key="1">
    <source>
        <dbReference type="SAM" id="MobiDB-lite"/>
    </source>
</evidence>
<feature type="region of interest" description="Disordered" evidence="1">
    <location>
        <begin position="35"/>
        <end position="54"/>
    </location>
</feature>
<evidence type="ECO:0000313" key="2">
    <source>
        <dbReference type="EMBL" id="WBO22813.1"/>
    </source>
</evidence>
<keyword evidence="3" id="KW-1185">Reference proteome</keyword>
<dbReference type="RefSeq" id="WP_270077453.1">
    <property type="nucleotide sequence ID" value="NZ_CP115174.1"/>
</dbReference>
<organism evidence="2 3">
    <name type="scientific">Sphingomonas abietis</name>
    <dbReference type="NCBI Taxonomy" id="3012344"/>
    <lineage>
        <taxon>Bacteria</taxon>
        <taxon>Pseudomonadati</taxon>
        <taxon>Pseudomonadota</taxon>
        <taxon>Alphaproteobacteria</taxon>
        <taxon>Sphingomonadales</taxon>
        <taxon>Sphingomonadaceae</taxon>
        <taxon>Sphingomonas</taxon>
    </lineage>
</organism>
<proteinExistence type="predicted"/>
<sequence length="54" mass="5847">MALVCRATSGKWGLLAQAESDLALDDAMGECGLHDAARRRTMPQRGKDMLQGSR</sequence>
<dbReference type="Proteomes" id="UP001210865">
    <property type="component" value="Chromosome"/>
</dbReference>
<evidence type="ECO:0000313" key="3">
    <source>
        <dbReference type="Proteomes" id="UP001210865"/>
    </source>
</evidence>
<protein>
    <submittedName>
        <fullName evidence="2">Uncharacterized protein</fullName>
    </submittedName>
</protein>
<dbReference type="EMBL" id="CP115174">
    <property type="protein sequence ID" value="WBO22813.1"/>
    <property type="molecule type" value="Genomic_DNA"/>
</dbReference>
<gene>
    <name evidence="2" type="ORF">PBT88_01275</name>
</gene>
<reference evidence="2 3" key="1">
    <citation type="submission" date="2022-12" db="EMBL/GenBank/DDBJ databases">
        <title>Sphingomonas abieness sp. nov., an endophytic bacterium isolated from Abies koreana.</title>
        <authorList>
            <person name="Jiang L."/>
            <person name="Lee J."/>
        </authorList>
    </citation>
    <scope>NUCLEOTIDE SEQUENCE [LARGE SCALE GENOMIC DNA]</scope>
    <source>
        <strain evidence="3">PAMB 00755</strain>
    </source>
</reference>